<reference evidence="2 3" key="1">
    <citation type="journal article" date="2015" name="Genome Biol.">
        <title>Comparative genomics of Steinernema reveals deeply conserved gene regulatory networks.</title>
        <authorList>
            <person name="Dillman A.R."/>
            <person name="Macchietto M."/>
            <person name="Porter C.F."/>
            <person name="Rogers A."/>
            <person name="Williams B."/>
            <person name="Antoshechkin I."/>
            <person name="Lee M.M."/>
            <person name="Goodwin Z."/>
            <person name="Lu X."/>
            <person name="Lewis E.E."/>
            <person name="Goodrich-Blair H."/>
            <person name="Stock S.P."/>
            <person name="Adams B.J."/>
            <person name="Sternberg P.W."/>
            <person name="Mortazavi A."/>
        </authorList>
    </citation>
    <scope>NUCLEOTIDE SEQUENCE [LARGE SCALE GENOMIC DNA]</scope>
    <source>
        <strain evidence="2 3">ALL</strain>
    </source>
</reference>
<organism evidence="2 3">
    <name type="scientific">Steinernema carpocapsae</name>
    <name type="common">Entomopathogenic nematode</name>
    <dbReference type="NCBI Taxonomy" id="34508"/>
    <lineage>
        <taxon>Eukaryota</taxon>
        <taxon>Metazoa</taxon>
        <taxon>Ecdysozoa</taxon>
        <taxon>Nematoda</taxon>
        <taxon>Chromadorea</taxon>
        <taxon>Rhabditida</taxon>
        <taxon>Tylenchina</taxon>
        <taxon>Panagrolaimomorpha</taxon>
        <taxon>Strongyloidoidea</taxon>
        <taxon>Steinernematidae</taxon>
        <taxon>Steinernema</taxon>
    </lineage>
</organism>
<name>A0A4U5N214_STECR</name>
<keyword evidence="1" id="KW-0472">Membrane</keyword>
<keyword evidence="1" id="KW-0812">Transmembrane</keyword>
<accession>A0A4U5N214</accession>
<reference evidence="2 3" key="2">
    <citation type="journal article" date="2019" name="G3 (Bethesda)">
        <title>Hybrid Assembly of the Genome of the Entomopathogenic Nematode Steinernema carpocapsae Identifies the X-Chromosome.</title>
        <authorList>
            <person name="Serra L."/>
            <person name="Macchietto M."/>
            <person name="Macias-Munoz A."/>
            <person name="McGill C.J."/>
            <person name="Rodriguez I.M."/>
            <person name="Rodriguez B."/>
            <person name="Murad R."/>
            <person name="Mortazavi A."/>
        </authorList>
    </citation>
    <scope>NUCLEOTIDE SEQUENCE [LARGE SCALE GENOMIC DNA]</scope>
    <source>
        <strain evidence="2 3">ALL</strain>
    </source>
</reference>
<keyword evidence="1" id="KW-1133">Transmembrane helix</keyword>
<dbReference type="AlphaFoldDB" id="A0A4U5N214"/>
<evidence type="ECO:0000313" key="3">
    <source>
        <dbReference type="Proteomes" id="UP000298663"/>
    </source>
</evidence>
<keyword evidence="3" id="KW-1185">Reference proteome</keyword>
<feature type="transmembrane region" description="Helical" evidence="1">
    <location>
        <begin position="345"/>
        <end position="378"/>
    </location>
</feature>
<protein>
    <recommendedName>
        <fullName evidence="4">BTB domain-containing protein</fullName>
    </recommendedName>
</protein>
<sequence>MSGNSAGTLSFATNRSHDSTDRIIFSPMLLSKTDRDEETSNENVLGGIIWNAVCRWVSTTNEIEFGIKAKLDNAVFLAKASYTVKIGDLRYEQYKGEYTQSSAPPMKRFKMPKTLDSDSDLSVQMTMKIERSRLYPLLDKNNSKVKILLKGLQCLYVAKERLPPQEHDTIKLMECDKDAFLIVLLARFGESVDFKLVDKKLLLPITALAGAYNMGPLLDQIQPFIMEPPSEEEFEQWIKIWDEFNLDRVRTHFLTGKSMDQLVAIYEDNLLSTKELSRETLADILRHIMKLRNEEKKRLTASKVLKAVPDQIQKRVVNWWFSYVSCLGLFLSSLFPRITSLQTNVVAVTLVIVPFLVVSSSSGLLMWGLLLGLLLVPWRTLSVELQRFWLV</sequence>
<proteinExistence type="predicted"/>
<dbReference type="Proteomes" id="UP000298663">
    <property type="component" value="Unassembled WGS sequence"/>
</dbReference>
<evidence type="ECO:0000313" key="2">
    <source>
        <dbReference type="EMBL" id="TKR76143.1"/>
    </source>
</evidence>
<evidence type="ECO:0008006" key="4">
    <source>
        <dbReference type="Google" id="ProtNLM"/>
    </source>
</evidence>
<feature type="transmembrane region" description="Helical" evidence="1">
    <location>
        <begin position="319"/>
        <end position="338"/>
    </location>
</feature>
<dbReference type="EMBL" id="AZBU02000005">
    <property type="protein sequence ID" value="TKR76143.1"/>
    <property type="molecule type" value="Genomic_DNA"/>
</dbReference>
<evidence type="ECO:0000256" key="1">
    <source>
        <dbReference type="SAM" id="Phobius"/>
    </source>
</evidence>
<comment type="caution">
    <text evidence="2">The sequence shown here is derived from an EMBL/GenBank/DDBJ whole genome shotgun (WGS) entry which is preliminary data.</text>
</comment>
<gene>
    <name evidence="2" type="ORF">L596_017332</name>
</gene>